<evidence type="ECO:0000313" key="2">
    <source>
        <dbReference type="EMBL" id="SBP51005.1"/>
    </source>
</evidence>
<reference evidence="2" key="1">
    <citation type="submission" date="2016-05" db="EMBL/GenBank/DDBJ databases">
        <authorList>
            <person name="Lavstsen T."/>
            <person name="Jespersen J.S."/>
        </authorList>
    </citation>
    <scope>NUCLEOTIDE SEQUENCE</scope>
    <source>
        <tissue evidence="2">Brain</tissue>
    </source>
</reference>
<organism evidence="2">
    <name type="scientific">Nothobranchius furzeri</name>
    <name type="common">Turquoise killifish</name>
    <dbReference type="NCBI Taxonomy" id="105023"/>
    <lineage>
        <taxon>Eukaryota</taxon>
        <taxon>Metazoa</taxon>
        <taxon>Chordata</taxon>
        <taxon>Craniata</taxon>
        <taxon>Vertebrata</taxon>
        <taxon>Euteleostomi</taxon>
        <taxon>Actinopterygii</taxon>
        <taxon>Neopterygii</taxon>
        <taxon>Teleostei</taxon>
        <taxon>Neoteleostei</taxon>
        <taxon>Acanthomorphata</taxon>
        <taxon>Ovalentaria</taxon>
        <taxon>Atherinomorphae</taxon>
        <taxon>Cyprinodontiformes</taxon>
        <taxon>Nothobranchiidae</taxon>
        <taxon>Nothobranchius</taxon>
    </lineage>
</organism>
<proteinExistence type="predicted"/>
<reference evidence="2" key="2">
    <citation type="submission" date="2016-06" db="EMBL/GenBank/DDBJ databases">
        <title>The genome of a short-lived fish provides insights into sex chromosome evolution and the genetic control of aging.</title>
        <authorList>
            <person name="Reichwald K."/>
            <person name="Felder M."/>
            <person name="Petzold A."/>
            <person name="Koch P."/>
            <person name="Groth M."/>
            <person name="Platzer M."/>
        </authorList>
    </citation>
    <scope>NUCLEOTIDE SEQUENCE</scope>
    <source>
        <tissue evidence="2">Brain</tissue>
    </source>
</reference>
<evidence type="ECO:0000256" key="1">
    <source>
        <dbReference type="SAM" id="MobiDB-lite"/>
    </source>
</evidence>
<feature type="region of interest" description="Disordered" evidence="1">
    <location>
        <begin position="1"/>
        <end position="22"/>
    </location>
</feature>
<dbReference type="AlphaFoldDB" id="A0A1A8A9X5"/>
<feature type="compositionally biased region" description="Basic residues" evidence="1">
    <location>
        <begin position="1"/>
        <end position="14"/>
    </location>
</feature>
<protein>
    <submittedName>
        <fullName evidence="2">Uncharacterized protein</fullName>
    </submittedName>
</protein>
<feature type="non-terminal residue" evidence="2">
    <location>
        <position position="1"/>
    </location>
</feature>
<dbReference type="EMBL" id="HADY01012520">
    <property type="protein sequence ID" value="SBP51005.1"/>
    <property type="molecule type" value="Transcribed_RNA"/>
</dbReference>
<gene>
    <name evidence="2" type="primary">Nfu_g_1_015691</name>
</gene>
<sequence length="71" mass="7765">GTSRCHHQQSRGGRRPANEDTTRRKLEAVLLSQSVIAATLHPICVNPPQLPTPGSRVWTGLANNEQRQGGR</sequence>
<feature type="compositionally biased region" description="Polar residues" evidence="1">
    <location>
        <begin position="61"/>
        <end position="71"/>
    </location>
</feature>
<accession>A0A1A8A9X5</accession>
<name>A0A1A8A9X5_NOTFU</name>
<feature type="region of interest" description="Disordered" evidence="1">
    <location>
        <begin position="48"/>
        <end position="71"/>
    </location>
</feature>